<evidence type="ECO:0000256" key="1">
    <source>
        <dbReference type="ARBA" id="ARBA00023015"/>
    </source>
</evidence>
<dbReference type="PRINTS" id="PR00033">
    <property type="entry name" value="HTHASNC"/>
</dbReference>
<dbReference type="InterPro" id="IPR019888">
    <property type="entry name" value="Tscrpt_reg_AsnC-like"/>
</dbReference>
<dbReference type="EMBL" id="JTJZ01000018">
    <property type="protein sequence ID" value="KHS52632.1"/>
    <property type="molecule type" value="Genomic_DNA"/>
</dbReference>
<dbReference type="PROSITE" id="PS00519">
    <property type="entry name" value="HTH_ASNC_1"/>
    <property type="match status" value="1"/>
</dbReference>
<gene>
    <name evidence="5" type="ORF">AE0388_1615</name>
</gene>
<dbReference type="GO" id="GO:0043565">
    <property type="term" value="F:sequence-specific DNA binding"/>
    <property type="evidence" value="ECO:0007669"/>
    <property type="project" value="InterPro"/>
</dbReference>
<keyword evidence="3" id="KW-0804">Transcription</keyword>
<dbReference type="InterPro" id="IPR036388">
    <property type="entry name" value="WH-like_DNA-bd_sf"/>
</dbReference>
<protein>
    <submittedName>
        <fullName evidence="5">Transcriptional regulator, AsnC family</fullName>
    </submittedName>
</protein>
<proteinExistence type="predicted"/>
<evidence type="ECO:0000256" key="2">
    <source>
        <dbReference type="ARBA" id="ARBA00023125"/>
    </source>
</evidence>
<dbReference type="GO" id="GO:0043200">
    <property type="term" value="P:response to amino acid"/>
    <property type="evidence" value="ECO:0007669"/>
    <property type="project" value="TreeGrafter"/>
</dbReference>
<dbReference type="RefSeq" id="WP_039208960.1">
    <property type="nucleotide sequence ID" value="NZ_JTJZ01000018.1"/>
</dbReference>
<feature type="domain" description="HTH asnC-type" evidence="4">
    <location>
        <begin position="16"/>
        <end position="76"/>
    </location>
</feature>
<dbReference type="GO" id="GO:0005829">
    <property type="term" value="C:cytosol"/>
    <property type="evidence" value="ECO:0007669"/>
    <property type="project" value="TreeGrafter"/>
</dbReference>
<dbReference type="Pfam" id="PF13404">
    <property type="entry name" value="HTH_AsnC-type"/>
    <property type="match status" value="1"/>
</dbReference>
<reference evidence="5 6" key="1">
    <citation type="submission" date="2014-11" db="EMBL/GenBank/DDBJ databases">
        <title>Draft Genome Sequence of Brevibacterium linens AE038-8.</title>
        <authorList>
            <person name="Maizel D."/>
            <person name="Utturkar S.M."/>
            <person name="Brown S.D."/>
            <person name="Ferrero M."/>
            <person name="Rosen B.P."/>
        </authorList>
    </citation>
    <scope>NUCLEOTIDE SEQUENCE [LARGE SCALE GENOMIC DNA]</scope>
    <source>
        <strain evidence="5 6">AE038-8</strain>
    </source>
</reference>
<dbReference type="AlphaFoldDB" id="A0A0B9AP81"/>
<dbReference type="InterPro" id="IPR011008">
    <property type="entry name" value="Dimeric_a/b-barrel"/>
</dbReference>
<evidence type="ECO:0000256" key="3">
    <source>
        <dbReference type="ARBA" id="ARBA00023163"/>
    </source>
</evidence>
<dbReference type="InterPro" id="IPR000485">
    <property type="entry name" value="AsnC-type_HTH_dom"/>
</dbReference>
<keyword evidence="6" id="KW-1185">Reference proteome</keyword>
<dbReference type="Gene3D" id="1.10.10.10">
    <property type="entry name" value="Winged helix-like DNA-binding domain superfamily/Winged helix DNA-binding domain"/>
    <property type="match status" value="1"/>
</dbReference>
<dbReference type="SUPFAM" id="SSF46785">
    <property type="entry name" value="Winged helix' DNA-binding domain"/>
    <property type="match status" value="1"/>
</dbReference>
<sequence length="161" mass="17712">MDPLLPNGGGSRLGNLDEKSKAIIVELQHDGRKSYSAIGKSVGLSEAAVRQRVSRLIDSGVMEIVAVTDPLSLGFARQAMVGLKVRGDISAVAGKLHDYDEIDYLVVTAGSFDLLVEIVCESDRHLIEFVNEELRSIDAVVDTELFMYLSLEKQKYNWGTR</sequence>
<dbReference type="InterPro" id="IPR019885">
    <property type="entry name" value="Tscrpt_reg_HTH_AsnC-type_CS"/>
</dbReference>
<dbReference type="InterPro" id="IPR036390">
    <property type="entry name" value="WH_DNA-bd_sf"/>
</dbReference>
<organism evidence="5 6">
    <name type="scientific">Brevibacterium linens</name>
    <dbReference type="NCBI Taxonomy" id="1703"/>
    <lineage>
        <taxon>Bacteria</taxon>
        <taxon>Bacillati</taxon>
        <taxon>Actinomycetota</taxon>
        <taxon>Actinomycetes</taxon>
        <taxon>Micrococcales</taxon>
        <taxon>Brevibacteriaceae</taxon>
        <taxon>Brevibacterium</taxon>
    </lineage>
</organism>
<dbReference type="Pfam" id="PF22482">
    <property type="entry name" value="AsnC_trans_reg_3"/>
    <property type="match status" value="1"/>
</dbReference>
<comment type="caution">
    <text evidence="5">The sequence shown here is derived from an EMBL/GenBank/DDBJ whole genome shotgun (WGS) entry which is preliminary data.</text>
</comment>
<dbReference type="PANTHER" id="PTHR30154:SF34">
    <property type="entry name" value="TRANSCRIPTIONAL REGULATOR AZLB"/>
    <property type="match status" value="1"/>
</dbReference>
<dbReference type="Proteomes" id="UP000031488">
    <property type="component" value="Unassembled WGS sequence"/>
</dbReference>
<dbReference type="SMART" id="SM00344">
    <property type="entry name" value="HTH_ASNC"/>
    <property type="match status" value="1"/>
</dbReference>
<keyword evidence="2" id="KW-0238">DNA-binding</keyword>
<dbReference type="SUPFAM" id="SSF54909">
    <property type="entry name" value="Dimeric alpha+beta barrel"/>
    <property type="match status" value="1"/>
</dbReference>
<name>A0A0B9AP81_BRELN</name>
<evidence type="ECO:0000313" key="5">
    <source>
        <dbReference type="EMBL" id="KHS52632.1"/>
    </source>
</evidence>
<dbReference type="OrthoDB" id="7501856at2"/>
<dbReference type="PANTHER" id="PTHR30154">
    <property type="entry name" value="LEUCINE-RESPONSIVE REGULATORY PROTEIN"/>
    <property type="match status" value="1"/>
</dbReference>
<dbReference type="STRING" id="1703.BLSMQ_2279"/>
<evidence type="ECO:0000259" key="4">
    <source>
        <dbReference type="PROSITE" id="PS50956"/>
    </source>
</evidence>
<dbReference type="PATRIC" id="fig|1703.6.peg.1502"/>
<dbReference type="PROSITE" id="PS50956">
    <property type="entry name" value="HTH_ASNC_2"/>
    <property type="match status" value="1"/>
</dbReference>
<evidence type="ECO:0000313" key="6">
    <source>
        <dbReference type="Proteomes" id="UP000031488"/>
    </source>
</evidence>
<dbReference type="InterPro" id="IPR054609">
    <property type="entry name" value="PF0864-like_C"/>
</dbReference>
<accession>A0A0B9AP81</accession>
<keyword evidence="1" id="KW-0805">Transcription regulation</keyword>
<dbReference type="Gene3D" id="3.30.70.920">
    <property type="match status" value="1"/>
</dbReference>